<keyword evidence="10 13" id="KW-0408">Iron</keyword>
<name>A0A8H7CSG1_9AGAR</name>
<reference evidence="15" key="1">
    <citation type="submission" date="2020-05" db="EMBL/GenBank/DDBJ databases">
        <title>Mycena genomes resolve the evolution of fungal bioluminescence.</title>
        <authorList>
            <person name="Tsai I.J."/>
        </authorList>
    </citation>
    <scope>NUCLEOTIDE SEQUENCE</scope>
    <source>
        <strain evidence="15">CCC161011</strain>
    </source>
</reference>
<dbReference type="PRINTS" id="PR00385">
    <property type="entry name" value="P450"/>
</dbReference>
<dbReference type="GO" id="GO:0005506">
    <property type="term" value="F:iron ion binding"/>
    <property type="evidence" value="ECO:0007669"/>
    <property type="project" value="InterPro"/>
</dbReference>
<evidence type="ECO:0000256" key="11">
    <source>
        <dbReference type="ARBA" id="ARBA00023033"/>
    </source>
</evidence>
<evidence type="ECO:0000256" key="14">
    <source>
        <dbReference type="SAM" id="Phobius"/>
    </source>
</evidence>
<evidence type="ECO:0000256" key="13">
    <source>
        <dbReference type="PIRSR" id="PIRSR602403-1"/>
    </source>
</evidence>
<evidence type="ECO:0000313" key="15">
    <source>
        <dbReference type="EMBL" id="KAF7348639.1"/>
    </source>
</evidence>
<dbReference type="InterPro" id="IPR002403">
    <property type="entry name" value="Cyt_P450_E_grp-IV"/>
</dbReference>
<comment type="caution">
    <text evidence="15">The sequence shown here is derived from an EMBL/GenBank/DDBJ whole genome shotgun (WGS) entry which is preliminary data.</text>
</comment>
<evidence type="ECO:0000256" key="1">
    <source>
        <dbReference type="ARBA" id="ARBA00001971"/>
    </source>
</evidence>
<dbReference type="InterPro" id="IPR050121">
    <property type="entry name" value="Cytochrome_P450_monoxygenase"/>
</dbReference>
<dbReference type="SUPFAM" id="SSF48264">
    <property type="entry name" value="Cytochrome P450"/>
    <property type="match status" value="1"/>
</dbReference>
<evidence type="ECO:0000256" key="9">
    <source>
        <dbReference type="ARBA" id="ARBA00023002"/>
    </source>
</evidence>
<keyword evidence="11" id="KW-0503">Monooxygenase</keyword>
<dbReference type="GO" id="GO:0016020">
    <property type="term" value="C:membrane"/>
    <property type="evidence" value="ECO:0007669"/>
    <property type="project" value="UniProtKB-SubCell"/>
</dbReference>
<keyword evidence="6 14" id="KW-0812">Transmembrane</keyword>
<keyword evidence="9" id="KW-0560">Oxidoreductase</keyword>
<dbReference type="Pfam" id="PF00067">
    <property type="entry name" value="p450"/>
    <property type="match status" value="1"/>
</dbReference>
<comment type="similarity">
    <text evidence="4">Belongs to the cytochrome P450 family.</text>
</comment>
<evidence type="ECO:0000313" key="16">
    <source>
        <dbReference type="Proteomes" id="UP000620124"/>
    </source>
</evidence>
<gene>
    <name evidence="15" type="ORF">MVEN_01382000</name>
</gene>
<dbReference type="GO" id="GO:0004497">
    <property type="term" value="F:monooxygenase activity"/>
    <property type="evidence" value="ECO:0007669"/>
    <property type="project" value="UniProtKB-KW"/>
</dbReference>
<dbReference type="Gene3D" id="1.10.630.10">
    <property type="entry name" value="Cytochrome P450"/>
    <property type="match status" value="1"/>
</dbReference>
<evidence type="ECO:0000256" key="6">
    <source>
        <dbReference type="ARBA" id="ARBA00022692"/>
    </source>
</evidence>
<comment type="cofactor">
    <cofactor evidence="1 13">
        <name>heme</name>
        <dbReference type="ChEBI" id="CHEBI:30413"/>
    </cofactor>
</comment>
<keyword evidence="7 13" id="KW-0479">Metal-binding</keyword>
<comment type="pathway">
    <text evidence="3">Secondary metabolite biosynthesis; terpenoid biosynthesis.</text>
</comment>
<evidence type="ECO:0000256" key="3">
    <source>
        <dbReference type="ARBA" id="ARBA00004721"/>
    </source>
</evidence>
<dbReference type="OrthoDB" id="1470350at2759"/>
<dbReference type="PRINTS" id="PR00465">
    <property type="entry name" value="EP450IV"/>
</dbReference>
<organism evidence="15 16">
    <name type="scientific">Mycena venus</name>
    <dbReference type="NCBI Taxonomy" id="2733690"/>
    <lineage>
        <taxon>Eukaryota</taxon>
        <taxon>Fungi</taxon>
        <taxon>Dikarya</taxon>
        <taxon>Basidiomycota</taxon>
        <taxon>Agaricomycotina</taxon>
        <taxon>Agaricomycetes</taxon>
        <taxon>Agaricomycetidae</taxon>
        <taxon>Agaricales</taxon>
        <taxon>Marasmiineae</taxon>
        <taxon>Mycenaceae</taxon>
        <taxon>Mycena</taxon>
    </lineage>
</organism>
<comment type="subcellular location">
    <subcellularLocation>
        <location evidence="2">Membrane</location>
    </subcellularLocation>
</comment>
<protein>
    <submittedName>
        <fullName evidence="15">Cytochrome P450</fullName>
    </submittedName>
</protein>
<evidence type="ECO:0000256" key="5">
    <source>
        <dbReference type="ARBA" id="ARBA00022617"/>
    </source>
</evidence>
<sequence>MAPTLTLYGLIAVGVYLVSLILHRIFGRSILDNIDGPPSNSILTGNLPALFDPDGWDFQQDLEENYGEVVKIRGLFSKPQLYVFDPVALQSIVQQSDAYEEDPIFMKVYGLLWGPGIQSCIGADHHRYRKFITPAFAPGKIREMIPLFYEVAEKVRDGLISPFVSGGPSKVDMDPAYASSLIVAQLDLNNIFGRTSLEVIGRTSIGYSFDSMIPGQDTRNEYAETLKELLPTVFKFKLFFPFLPRACEIGSAAFRRFVVDVIPSKTLHRARDMVDLMEPGYHIEDDSKDIMTLLLKANLTAEEGMFLTDEELVGQTGLLISAAMDTTSSALDRIFHILSLHRDVQDKLRAEIVEAPEHMDYEQLGSLPYLDGFVREVLRLYPPVTPVMNREAWRTVENTTLPLGTPLVGVDGQLITSIPVPKNTTIYIAIQAANRNRRIWGDDALEFKPDRWQNGKAGAQTERLCGIYGNMMTFLGGGRSCLGFKFALLEIKVIMSVLLRSFTFSPADDSIKWKMSGMIAVPSVEGKVELPLMVENLKH</sequence>
<feature type="transmembrane region" description="Helical" evidence="14">
    <location>
        <begin position="6"/>
        <end position="26"/>
    </location>
</feature>
<dbReference type="PANTHER" id="PTHR24305">
    <property type="entry name" value="CYTOCHROME P450"/>
    <property type="match status" value="1"/>
</dbReference>
<evidence type="ECO:0000256" key="7">
    <source>
        <dbReference type="ARBA" id="ARBA00022723"/>
    </source>
</evidence>
<feature type="binding site" description="axial binding residue" evidence="13">
    <location>
        <position position="481"/>
    </location>
    <ligand>
        <name>heme</name>
        <dbReference type="ChEBI" id="CHEBI:30413"/>
    </ligand>
    <ligandPart>
        <name>Fe</name>
        <dbReference type="ChEBI" id="CHEBI:18248"/>
    </ligandPart>
</feature>
<dbReference type="InterPro" id="IPR036396">
    <property type="entry name" value="Cyt_P450_sf"/>
</dbReference>
<dbReference type="EMBL" id="JACAZI010000011">
    <property type="protein sequence ID" value="KAF7348639.1"/>
    <property type="molecule type" value="Genomic_DNA"/>
</dbReference>
<dbReference type="GO" id="GO:0016705">
    <property type="term" value="F:oxidoreductase activity, acting on paired donors, with incorporation or reduction of molecular oxygen"/>
    <property type="evidence" value="ECO:0007669"/>
    <property type="project" value="InterPro"/>
</dbReference>
<keyword evidence="5 13" id="KW-0349">Heme</keyword>
<evidence type="ECO:0000256" key="8">
    <source>
        <dbReference type="ARBA" id="ARBA00022989"/>
    </source>
</evidence>
<keyword evidence="8 14" id="KW-1133">Transmembrane helix</keyword>
<dbReference type="PANTHER" id="PTHR24305:SF166">
    <property type="entry name" value="CYTOCHROME P450 12A4, MITOCHONDRIAL-RELATED"/>
    <property type="match status" value="1"/>
</dbReference>
<evidence type="ECO:0000256" key="12">
    <source>
        <dbReference type="ARBA" id="ARBA00023136"/>
    </source>
</evidence>
<dbReference type="GO" id="GO:0020037">
    <property type="term" value="F:heme binding"/>
    <property type="evidence" value="ECO:0007669"/>
    <property type="project" value="InterPro"/>
</dbReference>
<dbReference type="AlphaFoldDB" id="A0A8H7CSG1"/>
<dbReference type="InterPro" id="IPR001128">
    <property type="entry name" value="Cyt_P450"/>
</dbReference>
<accession>A0A8H7CSG1</accession>
<evidence type="ECO:0000256" key="4">
    <source>
        <dbReference type="ARBA" id="ARBA00010617"/>
    </source>
</evidence>
<proteinExistence type="inferred from homology"/>
<evidence type="ECO:0000256" key="2">
    <source>
        <dbReference type="ARBA" id="ARBA00004370"/>
    </source>
</evidence>
<evidence type="ECO:0000256" key="10">
    <source>
        <dbReference type="ARBA" id="ARBA00023004"/>
    </source>
</evidence>
<keyword evidence="12 14" id="KW-0472">Membrane</keyword>
<keyword evidence="16" id="KW-1185">Reference proteome</keyword>
<dbReference type="Proteomes" id="UP000620124">
    <property type="component" value="Unassembled WGS sequence"/>
</dbReference>